<keyword evidence="8" id="KW-0378">Hydrolase</keyword>
<evidence type="ECO:0000256" key="9">
    <source>
        <dbReference type="ARBA" id="ARBA00022989"/>
    </source>
</evidence>
<evidence type="ECO:0000256" key="7">
    <source>
        <dbReference type="ARBA" id="ARBA00022729"/>
    </source>
</evidence>
<feature type="chain" id="PRO_5009944136" evidence="14">
    <location>
        <begin position="20"/>
        <end position="1224"/>
    </location>
</feature>
<keyword evidence="5" id="KW-0812">Transmembrane</keyword>
<evidence type="ECO:0000256" key="14">
    <source>
        <dbReference type="SAM" id="SignalP"/>
    </source>
</evidence>
<dbReference type="GO" id="GO:0004222">
    <property type="term" value="F:metalloendopeptidase activity"/>
    <property type="evidence" value="ECO:0007669"/>
    <property type="project" value="TreeGrafter"/>
</dbReference>
<dbReference type="EMBL" id="FTOR01000011">
    <property type="protein sequence ID" value="SIT32457.1"/>
    <property type="molecule type" value="Genomic_DNA"/>
</dbReference>
<feature type="compositionally biased region" description="Basic and acidic residues" evidence="13">
    <location>
        <begin position="987"/>
        <end position="998"/>
    </location>
</feature>
<dbReference type="AlphaFoldDB" id="A0A1N7RCP6"/>
<evidence type="ECO:0000256" key="4">
    <source>
        <dbReference type="ARBA" id="ARBA00022670"/>
    </source>
</evidence>
<dbReference type="Proteomes" id="UP000186917">
    <property type="component" value="Unassembled WGS sequence"/>
</dbReference>
<keyword evidence="11" id="KW-0472">Membrane</keyword>
<dbReference type="InterPro" id="IPR002816">
    <property type="entry name" value="TraB/PrgY/GumN_fam"/>
</dbReference>
<dbReference type="PANTHER" id="PTHR31120:SF6">
    <property type="entry name" value="METALLOPROTEASE TIKI HOMOLOG"/>
    <property type="match status" value="1"/>
</dbReference>
<evidence type="ECO:0000256" key="2">
    <source>
        <dbReference type="ARBA" id="ARBA00001941"/>
    </source>
</evidence>
<keyword evidence="10" id="KW-0482">Metalloprotease</keyword>
<comment type="cofactor">
    <cofactor evidence="2">
        <name>Co(2+)</name>
        <dbReference type="ChEBI" id="CHEBI:48828"/>
    </cofactor>
</comment>
<dbReference type="GO" id="GO:0006508">
    <property type="term" value="P:proteolysis"/>
    <property type="evidence" value="ECO:0007669"/>
    <property type="project" value="UniProtKB-KW"/>
</dbReference>
<evidence type="ECO:0000256" key="10">
    <source>
        <dbReference type="ARBA" id="ARBA00023049"/>
    </source>
</evidence>
<keyword evidence="9" id="KW-1133">Transmembrane helix</keyword>
<organism evidence="15 16">
    <name type="scientific">Filimonas lacunae</name>
    <dbReference type="NCBI Taxonomy" id="477680"/>
    <lineage>
        <taxon>Bacteria</taxon>
        <taxon>Pseudomonadati</taxon>
        <taxon>Bacteroidota</taxon>
        <taxon>Chitinophagia</taxon>
        <taxon>Chitinophagales</taxon>
        <taxon>Chitinophagaceae</taxon>
        <taxon>Filimonas</taxon>
    </lineage>
</organism>
<evidence type="ECO:0000256" key="6">
    <source>
        <dbReference type="ARBA" id="ARBA00022723"/>
    </source>
</evidence>
<evidence type="ECO:0000256" key="1">
    <source>
        <dbReference type="ARBA" id="ARBA00001936"/>
    </source>
</evidence>
<dbReference type="InterPro" id="IPR040230">
    <property type="entry name" value="TIKI1/2-like"/>
</dbReference>
<dbReference type="GO" id="GO:0016020">
    <property type="term" value="C:membrane"/>
    <property type="evidence" value="ECO:0007669"/>
    <property type="project" value="UniProtKB-SubCell"/>
</dbReference>
<keyword evidence="12" id="KW-0325">Glycoprotein</keyword>
<feature type="region of interest" description="Disordered" evidence="13">
    <location>
        <begin position="987"/>
        <end position="1011"/>
    </location>
</feature>
<evidence type="ECO:0000256" key="3">
    <source>
        <dbReference type="ARBA" id="ARBA00004479"/>
    </source>
</evidence>
<dbReference type="STRING" id="477680.SAMN05421788_111142"/>
<dbReference type="GO" id="GO:0046872">
    <property type="term" value="F:metal ion binding"/>
    <property type="evidence" value="ECO:0007669"/>
    <property type="project" value="UniProtKB-KW"/>
</dbReference>
<protein>
    <submittedName>
        <fullName evidence="15">Uncharacterized conserved protein YbaP, TraB family</fullName>
    </submittedName>
</protein>
<comment type="subcellular location">
    <subcellularLocation>
        <location evidence="3">Membrane</location>
        <topology evidence="3">Single-pass type I membrane protein</topology>
    </subcellularLocation>
</comment>
<keyword evidence="16" id="KW-1185">Reference proteome</keyword>
<evidence type="ECO:0000313" key="15">
    <source>
        <dbReference type="EMBL" id="SIT32457.1"/>
    </source>
</evidence>
<evidence type="ECO:0000313" key="16">
    <source>
        <dbReference type="Proteomes" id="UP000186917"/>
    </source>
</evidence>
<proteinExistence type="predicted"/>
<feature type="signal peptide" evidence="14">
    <location>
        <begin position="1"/>
        <end position="19"/>
    </location>
</feature>
<evidence type="ECO:0000256" key="13">
    <source>
        <dbReference type="SAM" id="MobiDB-lite"/>
    </source>
</evidence>
<dbReference type="GO" id="GO:0030178">
    <property type="term" value="P:negative regulation of Wnt signaling pathway"/>
    <property type="evidence" value="ECO:0007669"/>
    <property type="project" value="InterPro"/>
</dbReference>
<keyword evidence="6" id="KW-0479">Metal-binding</keyword>
<dbReference type="OrthoDB" id="9798714at2"/>
<reference evidence="16" key="1">
    <citation type="submission" date="2017-01" db="EMBL/GenBank/DDBJ databases">
        <authorList>
            <person name="Varghese N."/>
            <person name="Submissions S."/>
        </authorList>
    </citation>
    <scope>NUCLEOTIDE SEQUENCE [LARGE SCALE GENOMIC DNA]</scope>
    <source>
        <strain evidence="16">DSM 21054</strain>
    </source>
</reference>
<evidence type="ECO:0000256" key="12">
    <source>
        <dbReference type="ARBA" id="ARBA00023180"/>
    </source>
</evidence>
<comment type="cofactor">
    <cofactor evidence="1">
        <name>Mn(2+)</name>
        <dbReference type="ChEBI" id="CHEBI:29035"/>
    </cofactor>
</comment>
<evidence type="ECO:0000256" key="5">
    <source>
        <dbReference type="ARBA" id="ARBA00022692"/>
    </source>
</evidence>
<gene>
    <name evidence="15" type="ORF">SAMN05421788_111142</name>
</gene>
<sequence length="1224" mass="141439">MYRIPAFCLLFVLCFSAQAQKTKPVRYPSLLWEITGNGLEKPSYLFGTMHVSSKMVFHLSDSFYHAIQGCDVVALELNPYFWQRDMMKMEGDQRNLTEYISKTPGNFMLESSFRLMRYEDNLKAALTEDPTLINGLLYRSVQSQADYEESTYLDLYIYQTGRKLGKQPGGVEDYYEAERLQFEAYQDMAKEKNKKRPDTDGESMQNISKKLQEAYRRGDLDMLDSLEKLTSVSAAFNEKFIYKRNEIQANSMDTIMRHRALFVGVGAAHLPGERGVIELLRKKGYRLRPVIMQDRDATRKEAIDKMRVPVAFNQVTTDDGIIAMQLPGPLYKRSDTYVSMNNGSWQYADMDNGAYYMLTRVKTHAAVTGDSKKEVVKKIDSLLYENIPGRIIKKTAIVKNGYPGFDITNRTRRGDLQRYNILVTPFEVLVFKMSGNDDYVDGAEAHTFFSSIQVGNNEKKWQQFTPSYGDFSVLLPQQPVVRKNTGTTDRLARWEYEAEDSTTQTACFIWKKTIANYSFLEEDTFDLSLLEQSLKKSECISRQLKREQHLQNGYPALDMSFELKSGQLLKARAVLRGAHYYLVAATAPKKNEAVVNKYLESFQLTDFTYATPVLYADTSLHFTVKTAVQPTLDTTLVRMMNRALNESFLDDTYNQYSYWPAERFAGFRADSTGEVITVRVQQYPKYFYSKDTVKFWREELNEKQYKDRVVTAKTRLQLPNGTIGYQLEIQDTNTSKKIIRRHLLKDNYTFCISAFINTIRPSSSFVKDFFNSFTPEDSVLGPSVFENKVNKFFADYYSKDTAVRKKASAAISNVYFSIADTGRLQEAIDRLQYGNKNYFDVKNRFINEFGFLKDSCCVDKVVQQLERLYNKTADTSYFQDEVLRALARLKNKISYAKLKELLLQDPPILTNRFDQNALFNHLEDSLELTRSLFPELLQLASLEDYKTPVIRLLRKMADSGQIAAKDYETYYSKIYFDAKIELKRQQGRDEKTLEKQSELDENDGDSYERGINNDLSSSDLANYAVLIAPYYNKNAAVPRYFERLLQSKDPEVQCQAALIMLKNNYKVSDTIWRWLAAKEDYRARLLELLEDIKRKDLFPATYKKQDLVARAVLMHAEGYARLDTIAVLSTQKVRLKEKEGIVYFFKYRVKKGDEWKLGISGLQPVNTKEVSSGDDLVSMTNRKLKTGDELKEQLDTELRKLVYALRPSAAEFFENADIASRYEF</sequence>
<evidence type="ECO:0000256" key="11">
    <source>
        <dbReference type="ARBA" id="ARBA00023136"/>
    </source>
</evidence>
<name>A0A1N7RCP6_9BACT</name>
<evidence type="ECO:0000256" key="8">
    <source>
        <dbReference type="ARBA" id="ARBA00022801"/>
    </source>
</evidence>
<dbReference type="RefSeq" id="WP_076381991.1">
    <property type="nucleotide sequence ID" value="NZ_AP017422.1"/>
</dbReference>
<keyword evidence="7 14" id="KW-0732">Signal</keyword>
<accession>A0A1N7RCP6</accession>
<keyword evidence="4" id="KW-0645">Protease</keyword>
<dbReference type="PANTHER" id="PTHR31120">
    <property type="entry name" value="METALLOPROTEASE TIKI"/>
    <property type="match status" value="1"/>
</dbReference>
<dbReference type="Pfam" id="PF01963">
    <property type="entry name" value="TraB_PrgY_gumN"/>
    <property type="match status" value="1"/>
</dbReference>
<dbReference type="CDD" id="cd14789">
    <property type="entry name" value="Tiki"/>
    <property type="match status" value="1"/>
</dbReference>